<reference evidence="3 4" key="1">
    <citation type="submission" date="2023-01" db="EMBL/GenBank/DDBJ databases">
        <title>Psychrosphaera sp. nov., isolated from marine algae.</title>
        <authorList>
            <person name="Bayburt H."/>
            <person name="Choi B.J."/>
            <person name="Kim J.M."/>
            <person name="Choi D.G."/>
            <person name="Jeon C.O."/>
        </authorList>
    </citation>
    <scope>NUCLEOTIDE SEQUENCE [LARGE SCALE GENOMIC DNA]</scope>
    <source>
        <strain evidence="3 4">G1-22</strain>
    </source>
</reference>
<dbReference type="Pfam" id="PF04909">
    <property type="entry name" value="Amidohydro_2"/>
    <property type="match status" value="1"/>
</dbReference>
<proteinExistence type="inferred from homology"/>
<evidence type="ECO:0000313" key="3">
    <source>
        <dbReference type="EMBL" id="MDC2887518.1"/>
    </source>
</evidence>
<evidence type="ECO:0000256" key="1">
    <source>
        <dbReference type="ARBA" id="ARBA00038310"/>
    </source>
</evidence>
<dbReference type="PANTHER" id="PTHR43569">
    <property type="entry name" value="AMIDOHYDROLASE"/>
    <property type="match status" value="1"/>
</dbReference>
<dbReference type="InterPro" id="IPR006680">
    <property type="entry name" value="Amidohydro-rel"/>
</dbReference>
<dbReference type="InterPro" id="IPR032466">
    <property type="entry name" value="Metal_Hydrolase"/>
</dbReference>
<protein>
    <submittedName>
        <fullName evidence="3">Amidohydrolase family protein</fullName>
    </submittedName>
</protein>
<comment type="caution">
    <text evidence="3">The sequence shown here is derived from an EMBL/GenBank/DDBJ whole genome shotgun (WGS) entry which is preliminary data.</text>
</comment>
<evidence type="ECO:0000313" key="4">
    <source>
        <dbReference type="Proteomes" id="UP001528411"/>
    </source>
</evidence>
<dbReference type="InterPro" id="IPR052350">
    <property type="entry name" value="Metallo-dep_Lactonases"/>
</dbReference>
<feature type="domain" description="Amidohydrolase-related" evidence="2">
    <location>
        <begin position="4"/>
        <end position="282"/>
    </location>
</feature>
<dbReference type="RefSeq" id="WP_272179353.1">
    <property type="nucleotide sequence ID" value="NZ_JAQOMS010000002.1"/>
</dbReference>
<dbReference type="EMBL" id="JAQOMS010000002">
    <property type="protein sequence ID" value="MDC2887518.1"/>
    <property type="molecule type" value="Genomic_DNA"/>
</dbReference>
<sequence>MKIIDPHIHLFDLSKGEYGWLKPENQPNWPDKSRIFRSFSEEDLTLGMSNTLAGFVHIEAGFDNNAPWREIEWLERICQKPFKSIAAIDLTLPPASFKHQVSKLKVLNSVVGVRHILDDDLPAILSHQNTAINLLTLDNLGWIFELQFDLNNTDFTLLCVDKLTPFNNIKFTLNHCGFINLSHSEINSQFYQNLISVSQLPNIAVKCSGWEMIDRAYGFADVHFAVLKCIDIFGPKKVMYASNFPLCTFSYGYQQYWQELNKLNIVHAQALFHDNAHTWYQF</sequence>
<comment type="similarity">
    <text evidence="1">Belongs to the metallo-dependent hydrolases superfamily.</text>
</comment>
<dbReference type="Gene3D" id="3.20.20.140">
    <property type="entry name" value="Metal-dependent hydrolases"/>
    <property type="match status" value="1"/>
</dbReference>
<dbReference type="Proteomes" id="UP001528411">
    <property type="component" value="Unassembled WGS sequence"/>
</dbReference>
<keyword evidence="4" id="KW-1185">Reference proteome</keyword>
<dbReference type="SUPFAM" id="SSF51556">
    <property type="entry name" value="Metallo-dependent hydrolases"/>
    <property type="match status" value="1"/>
</dbReference>
<gene>
    <name evidence="3" type="ORF">PN838_00025</name>
</gene>
<name>A0ABT5F9G6_9GAMM</name>
<dbReference type="PANTHER" id="PTHR43569:SF2">
    <property type="entry name" value="AMIDOHYDROLASE-RELATED DOMAIN-CONTAINING PROTEIN"/>
    <property type="match status" value="1"/>
</dbReference>
<accession>A0ABT5F9G6</accession>
<evidence type="ECO:0000259" key="2">
    <source>
        <dbReference type="Pfam" id="PF04909"/>
    </source>
</evidence>
<organism evidence="3 4">
    <name type="scientific">Psychrosphaera algicola</name>
    <dbReference type="NCBI Taxonomy" id="3023714"/>
    <lineage>
        <taxon>Bacteria</taxon>
        <taxon>Pseudomonadati</taxon>
        <taxon>Pseudomonadota</taxon>
        <taxon>Gammaproteobacteria</taxon>
        <taxon>Alteromonadales</taxon>
        <taxon>Pseudoalteromonadaceae</taxon>
        <taxon>Psychrosphaera</taxon>
    </lineage>
</organism>